<evidence type="ECO:0000256" key="2">
    <source>
        <dbReference type="ARBA" id="ARBA00022527"/>
    </source>
</evidence>
<keyword evidence="10" id="KW-1185">Reference proteome</keyword>
<evidence type="ECO:0000256" key="3">
    <source>
        <dbReference type="ARBA" id="ARBA00022679"/>
    </source>
</evidence>
<dbReference type="InterPro" id="IPR008271">
    <property type="entry name" value="Ser/Thr_kinase_AS"/>
</dbReference>
<feature type="region of interest" description="Disordered" evidence="7">
    <location>
        <begin position="322"/>
        <end position="349"/>
    </location>
</feature>
<evidence type="ECO:0000256" key="4">
    <source>
        <dbReference type="ARBA" id="ARBA00022741"/>
    </source>
</evidence>
<evidence type="ECO:0000259" key="8">
    <source>
        <dbReference type="PROSITE" id="PS50011"/>
    </source>
</evidence>
<dbReference type="PROSITE" id="PS00108">
    <property type="entry name" value="PROTEIN_KINASE_ST"/>
    <property type="match status" value="1"/>
</dbReference>
<dbReference type="SMART" id="SM00220">
    <property type="entry name" value="S_TKc"/>
    <property type="match status" value="1"/>
</dbReference>
<dbReference type="GO" id="GO:0050321">
    <property type="term" value="F:tau-protein kinase activity"/>
    <property type="evidence" value="ECO:0007669"/>
    <property type="project" value="UniProtKB-EC"/>
</dbReference>
<feature type="compositionally biased region" description="Low complexity" evidence="7">
    <location>
        <begin position="388"/>
        <end position="415"/>
    </location>
</feature>
<feature type="domain" description="Protein kinase" evidence="8">
    <location>
        <begin position="98"/>
        <end position="476"/>
    </location>
</feature>
<comment type="caution">
    <text evidence="9">The sequence shown here is derived from an EMBL/GenBank/DDBJ whole genome shotgun (WGS) entry which is preliminary data.</text>
</comment>
<dbReference type="PANTHER" id="PTHR24057:SF0">
    <property type="entry name" value="PROTEIN KINASE SHAGGY-RELATED"/>
    <property type="match status" value="1"/>
</dbReference>
<evidence type="ECO:0000256" key="7">
    <source>
        <dbReference type="SAM" id="MobiDB-lite"/>
    </source>
</evidence>
<evidence type="ECO:0000256" key="5">
    <source>
        <dbReference type="ARBA" id="ARBA00022777"/>
    </source>
</evidence>
<dbReference type="InterPro" id="IPR011009">
    <property type="entry name" value="Kinase-like_dom_sf"/>
</dbReference>
<feature type="region of interest" description="Disordered" evidence="7">
    <location>
        <begin position="1"/>
        <end position="53"/>
    </location>
</feature>
<dbReference type="PROSITE" id="PS50011">
    <property type="entry name" value="PROTEIN_KINASE_DOM"/>
    <property type="match status" value="1"/>
</dbReference>
<proteinExistence type="inferred from homology"/>
<accession>A0ABQ9YFA2</accession>
<sequence>MKRVPLTPPTQLLPNCTSPPGISSPIPNQNTSTSQELSTMTSHPSKPLSPTMSTQIKSPPHFIYPPHRILSPEEIHRRLALDDPDPKDTYLLVTHPPHTNEIPIAQGSFGKVSRAWVRETSEWVTVKKIPHNNNHKNREITTLKVLNHPHCLSLLYYTLHSDHISIVTPFFPQSVSELNKHYLQHNHTLPVRYTQLIIYQLLSALDYLGSLNVVHRDIKPQNLLIDPATGRCVLADFGSAKMIESNQTSLAYICSRFYRAPELILGCTRYSGKIDMWSAGCLLAECLRGYPLFAQPTQYAQLISIFALFGIPSTSTILSMLQGTEPPLDDTISTNSEGKTKKQRDEEQRQLEEITKLHQKVTESVKYLTEQQKKDEERKAAVARTRSHPSSNSPPSSNSLHLSSSPPNTNTQSLPPLDPLSPPHSSQQTQPSLSPSFVAAFPPSTDPLALDLTAWMLSVHPSHRPTPKQALKHPFFAGFPENPVDLQYVPIVFQSSPEHTAEKETERTQTG</sequence>
<dbReference type="EC" id="2.7.11.26" evidence="9"/>
<feature type="region of interest" description="Disordered" evidence="7">
    <location>
        <begin position="366"/>
        <end position="439"/>
    </location>
</feature>
<keyword evidence="4" id="KW-0547">Nucleotide-binding</keyword>
<evidence type="ECO:0000256" key="1">
    <source>
        <dbReference type="ARBA" id="ARBA00005527"/>
    </source>
</evidence>
<feature type="compositionally biased region" description="Low complexity" evidence="7">
    <location>
        <begin position="423"/>
        <end position="436"/>
    </location>
</feature>
<protein>
    <submittedName>
        <fullName evidence="9">Glycogen synthase kinase-3</fullName>
        <ecNumber evidence="9">2.7.11.26</ecNumber>
    </submittedName>
</protein>
<reference evidence="9 10" key="1">
    <citation type="journal article" date="2022" name="bioRxiv">
        <title>Genomics of Preaxostyla Flagellates Illuminates Evolutionary Transitions and the Path Towards Mitochondrial Loss.</title>
        <authorList>
            <person name="Novak L.V.F."/>
            <person name="Treitli S.C."/>
            <person name="Pyrih J."/>
            <person name="Halakuc P."/>
            <person name="Pipaliya S.V."/>
            <person name="Vacek V."/>
            <person name="Brzon O."/>
            <person name="Soukal P."/>
            <person name="Eme L."/>
            <person name="Dacks J.B."/>
            <person name="Karnkowska A."/>
            <person name="Elias M."/>
            <person name="Hampl V."/>
        </authorList>
    </citation>
    <scope>NUCLEOTIDE SEQUENCE [LARGE SCALE GENOMIC DNA]</scope>
    <source>
        <strain evidence="9">NAU3</strain>
        <tissue evidence="9">Gut</tissue>
    </source>
</reference>
<keyword evidence="6" id="KW-0067">ATP-binding</keyword>
<feature type="compositionally biased region" description="Basic and acidic residues" evidence="7">
    <location>
        <begin position="371"/>
        <end position="380"/>
    </location>
</feature>
<dbReference type="InterPro" id="IPR050591">
    <property type="entry name" value="GSK-3"/>
</dbReference>
<keyword evidence="5 9" id="KW-0418">Kinase</keyword>
<gene>
    <name evidence="9" type="ORF">BLNAU_2621</name>
</gene>
<dbReference type="EMBL" id="JARBJD010000011">
    <property type="protein sequence ID" value="KAK2962378.1"/>
    <property type="molecule type" value="Genomic_DNA"/>
</dbReference>
<dbReference type="SUPFAM" id="SSF56112">
    <property type="entry name" value="Protein kinase-like (PK-like)"/>
    <property type="match status" value="1"/>
</dbReference>
<dbReference type="InterPro" id="IPR000719">
    <property type="entry name" value="Prot_kinase_dom"/>
</dbReference>
<keyword evidence="3 9" id="KW-0808">Transferase</keyword>
<dbReference type="Gene3D" id="1.10.510.10">
    <property type="entry name" value="Transferase(Phosphotransferase) domain 1"/>
    <property type="match status" value="1"/>
</dbReference>
<dbReference type="PANTHER" id="PTHR24057">
    <property type="entry name" value="GLYCOGEN SYNTHASE KINASE-3 ALPHA"/>
    <property type="match status" value="1"/>
</dbReference>
<dbReference type="Pfam" id="PF00069">
    <property type="entry name" value="Pkinase"/>
    <property type="match status" value="1"/>
</dbReference>
<dbReference type="Gene3D" id="3.30.200.20">
    <property type="entry name" value="Phosphorylase Kinase, domain 1"/>
    <property type="match status" value="1"/>
</dbReference>
<comment type="similarity">
    <text evidence="1">Belongs to the protein kinase superfamily. CMGC Ser/Thr protein kinase family. GSK-3 subfamily.</text>
</comment>
<name>A0ABQ9YFA2_9EUKA</name>
<keyword evidence="2" id="KW-0723">Serine/threonine-protein kinase</keyword>
<evidence type="ECO:0000313" key="10">
    <source>
        <dbReference type="Proteomes" id="UP001281761"/>
    </source>
</evidence>
<organism evidence="9 10">
    <name type="scientific">Blattamonas nauphoetae</name>
    <dbReference type="NCBI Taxonomy" id="2049346"/>
    <lineage>
        <taxon>Eukaryota</taxon>
        <taxon>Metamonada</taxon>
        <taxon>Preaxostyla</taxon>
        <taxon>Oxymonadida</taxon>
        <taxon>Blattamonas</taxon>
    </lineage>
</organism>
<feature type="compositionally biased region" description="Polar residues" evidence="7">
    <location>
        <begin position="9"/>
        <end position="53"/>
    </location>
</feature>
<evidence type="ECO:0000256" key="6">
    <source>
        <dbReference type="ARBA" id="ARBA00022840"/>
    </source>
</evidence>
<feature type="compositionally biased region" description="Basic and acidic residues" evidence="7">
    <location>
        <begin position="338"/>
        <end position="349"/>
    </location>
</feature>
<dbReference type="Proteomes" id="UP001281761">
    <property type="component" value="Unassembled WGS sequence"/>
</dbReference>
<evidence type="ECO:0000313" key="9">
    <source>
        <dbReference type="EMBL" id="KAK2962378.1"/>
    </source>
</evidence>